<comment type="caution">
    <text evidence="2">The sequence shown here is derived from an EMBL/GenBank/DDBJ whole genome shotgun (WGS) entry which is preliminary data.</text>
</comment>
<gene>
    <name evidence="2" type="ORF">R1flu_014999</name>
</gene>
<evidence type="ECO:0000313" key="2">
    <source>
        <dbReference type="EMBL" id="KAL2630313.1"/>
    </source>
</evidence>
<organism evidence="2 3">
    <name type="scientific">Riccia fluitans</name>
    <dbReference type="NCBI Taxonomy" id="41844"/>
    <lineage>
        <taxon>Eukaryota</taxon>
        <taxon>Viridiplantae</taxon>
        <taxon>Streptophyta</taxon>
        <taxon>Embryophyta</taxon>
        <taxon>Marchantiophyta</taxon>
        <taxon>Marchantiopsida</taxon>
        <taxon>Marchantiidae</taxon>
        <taxon>Marchantiales</taxon>
        <taxon>Ricciaceae</taxon>
        <taxon>Riccia</taxon>
    </lineage>
</organism>
<dbReference type="EMBL" id="JBHFFA010000004">
    <property type="protein sequence ID" value="KAL2630313.1"/>
    <property type="molecule type" value="Genomic_DNA"/>
</dbReference>
<proteinExistence type="predicted"/>
<feature type="compositionally biased region" description="Basic residues" evidence="1">
    <location>
        <begin position="92"/>
        <end position="104"/>
    </location>
</feature>
<evidence type="ECO:0000313" key="3">
    <source>
        <dbReference type="Proteomes" id="UP001605036"/>
    </source>
</evidence>
<feature type="compositionally biased region" description="Basic and acidic residues" evidence="1">
    <location>
        <begin position="67"/>
        <end position="80"/>
    </location>
</feature>
<keyword evidence="3" id="KW-1185">Reference proteome</keyword>
<accession>A0ABD1YHZ2</accession>
<protein>
    <submittedName>
        <fullName evidence="2">Uncharacterized protein</fullName>
    </submittedName>
</protein>
<dbReference type="AlphaFoldDB" id="A0ABD1YHZ2"/>
<name>A0ABD1YHZ2_9MARC</name>
<reference evidence="2 3" key="1">
    <citation type="submission" date="2024-09" db="EMBL/GenBank/DDBJ databases">
        <title>Chromosome-scale assembly of Riccia fluitans.</title>
        <authorList>
            <person name="Paukszto L."/>
            <person name="Sawicki J."/>
            <person name="Karawczyk K."/>
            <person name="Piernik-Szablinska J."/>
            <person name="Szczecinska M."/>
            <person name="Mazdziarz M."/>
        </authorList>
    </citation>
    <scope>NUCLEOTIDE SEQUENCE [LARGE SCALE GENOMIC DNA]</scope>
    <source>
        <strain evidence="2">Rf_01</strain>
        <tissue evidence="2">Aerial parts of the thallus</tissue>
    </source>
</reference>
<feature type="region of interest" description="Disordered" evidence="1">
    <location>
        <begin position="63"/>
        <end position="104"/>
    </location>
</feature>
<dbReference type="Proteomes" id="UP001605036">
    <property type="component" value="Unassembled WGS sequence"/>
</dbReference>
<sequence length="104" mass="12069">MGKISFENLDDIRSSSLVFEVDDSDVEKNISDDSDEHTCRVPKEYYATKISRGRDFTFILSSDEQEEAIRQSDDVDKSREEEDVSEPPLTTKKQKGKRKLRSYK</sequence>
<evidence type="ECO:0000256" key="1">
    <source>
        <dbReference type="SAM" id="MobiDB-lite"/>
    </source>
</evidence>